<evidence type="ECO:0000256" key="1">
    <source>
        <dbReference type="ARBA" id="ARBA00004418"/>
    </source>
</evidence>
<name>A0A1J5SL98_9ZZZZ</name>
<evidence type="ECO:0000256" key="2">
    <source>
        <dbReference type="ARBA" id="ARBA00010742"/>
    </source>
</evidence>
<protein>
    <submittedName>
        <fullName evidence="5">Putative aliphatic sulfonates-binding protein</fullName>
    </submittedName>
</protein>
<dbReference type="AlphaFoldDB" id="A0A1J5SL98"/>
<dbReference type="GO" id="GO:0042597">
    <property type="term" value="C:periplasmic space"/>
    <property type="evidence" value="ECO:0007669"/>
    <property type="project" value="UniProtKB-SubCell"/>
</dbReference>
<accession>A0A1J5SL98</accession>
<keyword evidence="3" id="KW-0732">Signal</keyword>
<sequence>MNVNRFGKAMKRWMAGALVTMAAFCSISANAAQPLTIGYSDWPGWVAWQVAIDKGWFKDAGVDVKFQWFDYSASMDAFAAGKIDAVFMTNGDALVTGAGGGRSKMILITDYSNGNDMIIAKPGIKTLTDLKGKKVSVEVGLVEHLLLRNGMKKAGMKADDIEIVGAKTNEMPQMLASNDISAIGAWEPIAGQARKAVPGAKAIYTSADEPGLIYDVLAVNPASVKDRRDDWQKVVKMWNKVVAYIENPETQADAVKIMAARSGVSPAEYLPLLKGTKLLTLEEGKKVYVKAEGYRSIYGSTEIANTFNWYNKAYGLSQNVPSYIDPSFTNAN</sequence>
<organism evidence="5">
    <name type="scientific">mine drainage metagenome</name>
    <dbReference type="NCBI Taxonomy" id="410659"/>
    <lineage>
        <taxon>unclassified sequences</taxon>
        <taxon>metagenomes</taxon>
        <taxon>ecological metagenomes</taxon>
    </lineage>
</organism>
<reference evidence="5" key="1">
    <citation type="submission" date="2016-10" db="EMBL/GenBank/DDBJ databases">
        <title>Sequence of Gallionella enrichment culture.</title>
        <authorList>
            <person name="Poehlein A."/>
            <person name="Muehling M."/>
            <person name="Daniel R."/>
        </authorList>
    </citation>
    <scope>NUCLEOTIDE SEQUENCE</scope>
</reference>
<evidence type="ECO:0000313" key="5">
    <source>
        <dbReference type="EMBL" id="OIR04800.1"/>
    </source>
</evidence>
<gene>
    <name evidence="5" type="primary">ssuA_5</name>
    <name evidence="5" type="ORF">GALL_131860</name>
</gene>
<evidence type="ECO:0000259" key="4">
    <source>
        <dbReference type="Pfam" id="PF09084"/>
    </source>
</evidence>
<dbReference type="CDD" id="cd13563">
    <property type="entry name" value="PBP2_SsuA_like_6"/>
    <property type="match status" value="1"/>
</dbReference>
<dbReference type="Gene3D" id="3.40.190.10">
    <property type="entry name" value="Periplasmic binding protein-like II"/>
    <property type="match status" value="2"/>
</dbReference>
<proteinExistence type="inferred from homology"/>
<evidence type="ECO:0000256" key="3">
    <source>
        <dbReference type="ARBA" id="ARBA00022729"/>
    </source>
</evidence>
<comment type="caution">
    <text evidence="5">The sequence shown here is derived from an EMBL/GenBank/DDBJ whole genome shotgun (WGS) entry which is preliminary data.</text>
</comment>
<dbReference type="InterPro" id="IPR015168">
    <property type="entry name" value="SsuA/THI5"/>
</dbReference>
<dbReference type="Pfam" id="PF09084">
    <property type="entry name" value="NMT1"/>
    <property type="match status" value="1"/>
</dbReference>
<dbReference type="EMBL" id="MLJW01000055">
    <property type="protein sequence ID" value="OIR04800.1"/>
    <property type="molecule type" value="Genomic_DNA"/>
</dbReference>
<comment type="subcellular location">
    <subcellularLocation>
        <location evidence="1">Periplasm</location>
    </subcellularLocation>
</comment>
<comment type="similarity">
    <text evidence="2">Belongs to the bacterial solute-binding protein SsuA/TauA family.</text>
</comment>
<dbReference type="PANTHER" id="PTHR30024:SF47">
    <property type="entry name" value="TAURINE-BINDING PERIPLASMIC PROTEIN"/>
    <property type="match status" value="1"/>
</dbReference>
<dbReference type="SUPFAM" id="SSF53850">
    <property type="entry name" value="Periplasmic binding protein-like II"/>
    <property type="match status" value="1"/>
</dbReference>
<dbReference type="PANTHER" id="PTHR30024">
    <property type="entry name" value="ALIPHATIC SULFONATES-BINDING PROTEIN-RELATED"/>
    <property type="match status" value="1"/>
</dbReference>
<feature type="domain" description="SsuA/THI5-like" evidence="4">
    <location>
        <begin position="50"/>
        <end position="249"/>
    </location>
</feature>